<dbReference type="RefSeq" id="WP_130607035.1">
    <property type="nucleotide sequence ID" value="NZ_AP019400.1"/>
</dbReference>
<proteinExistence type="predicted"/>
<name>A0A3T1D2Z4_9BACL</name>
<dbReference type="AlphaFoldDB" id="A0A3T1D2Z4"/>
<keyword evidence="4" id="KW-1185">Reference proteome</keyword>
<accession>A0A3T1D2Z4</accession>
<dbReference type="GO" id="GO:0004519">
    <property type="term" value="F:endonuclease activity"/>
    <property type="evidence" value="ECO:0007669"/>
    <property type="project" value="InterPro"/>
</dbReference>
<dbReference type="Pfam" id="PF03354">
    <property type="entry name" value="TerL_ATPase"/>
    <property type="match status" value="1"/>
</dbReference>
<dbReference type="OrthoDB" id="9760250at2"/>
<reference evidence="3 4" key="1">
    <citation type="submission" date="2019-01" db="EMBL/GenBank/DDBJ databases">
        <title>Complete genome sequence of Cohnella hallensis HS21 isolated from Korean fir (Abies koreana) rhizospheric soil.</title>
        <authorList>
            <person name="Jiang L."/>
            <person name="Kang S.W."/>
            <person name="Kim S."/>
            <person name="Jung J."/>
            <person name="Kim C.Y."/>
            <person name="Kim D.H."/>
            <person name="Kim S.W."/>
            <person name="Lee J."/>
        </authorList>
    </citation>
    <scope>NUCLEOTIDE SEQUENCE [LARGE SCALE GENOMIC DNA]</scope>
    <source>
        <strain evidence="3 4">HS21</strain>
    </source>
</reference>
<evidence type="ECO:0000313" key="3">
    <source>
        <dbReference type="EMBL" id="BBI32477.1"/>
    </source>
</evidence>
<organism evidence="3 4">
    <name type="scientific">Cohnella abietis</name>
    <dbReference type="NCBI Taxonomy" id="2507935"/>
    <lineage>
        <taxon>Bacteria</taxon>
        <taxon>Bacillati</taxon>
        <taxon>Bacillota</taxon>
        <taxon>Bacilli</taxon>
        <taxon>Bacillales</taxon>
        <taxon>Paenibacillaceae</taxon>
        <taxon>Cohnella</taxon>
    </lineage>
</organism>
<dbReference type="PANTHER" id="PTHR41287">
    <property type="match status" value="1"/>
</dbReference>
<evidence type="ECO:0000313" key="4">
    <source>
        <dbReference type="Proteomes" id="UP000289856"/>
    </source>
</evidence>
<feature type="domain" description="Terminase large subunit-like endonuclease" evidence="2">
    <location>
        <begin position="269"/>
        <end position="556"/>
    </location>
</feature>
<gene>
    <name evidence="3" type="primary">pi230</name>
    <name evidence="3" type="ORF">KCTCHS21_18760</name>
</gene>
<feature type="domain" description="Terminase large subunit-like ATPase" evidence="1">
    <location>
        <begin position="84"/>
        <end position="262"/>
    </location>
</feature>
<protein>
    <submittedName>
        <fullName evidence="3">Terminase</fullName>
    </submittedName>
</protein>
<dbReference type="InterPro" id="IPR005021">
    <property type="entry name" value="Terminase_largesu-like"/>
</dbReference>
<dbReference type="Pfam" id="PF20441">
    <property type="entry name" value="TerL_nuclease"/>
    <property type="match status" value="1"/>
</dbReference>
<dbReference type="EMBL" id="AP019400">
    <property type="protein sequence ID" value="BBI32477.1"/>
    <property type="molecule type" value="Genomic_DNA"/>
</dbReference>
<evidence type="ECO:0000259" key="1">
    <source>
        <dbReference type="Pfam" id="PF03354"/>
    </source>
</evidence>
<dbReference type="InterPro" id="IPR027417">
    <property type="entry name" value="P-loop_NTPase"/>
</dbReference>
<dbReference type="Proteomes" id="UP000289856">
    <property type="component" value="Chromosome"/>
</dbReference>
<evidence type="ECO:0000259" key="2">
    <source>
        <dbReference type="Pfam" id="PF20441"/>
    </source>
</evidence>
<sequence>MKPDKNYFVVMEYAVSIADGRKAACEELIEGANRFLGDLESDLYDFNPADAEYVIEIIETTFVHEKGERLDGTPLRGTPFLLEPWQKFIIYNLLGFFLKGSILRRFQEAFLYVPRKNGKTPFSAALAWALALLSIKSSSTIYIVGAALRQALQSFGFILYNLRQMGEEKNFRILDNNQNHSISGDFGEGSLHIEALAANPDAQDSLNCNYAIADELHAYTKAKQYNIIKEAMKAYANKLMIGITTAGDDMTSFCYQRLQYCKKILKKTVTAEHYFVFICKADQDEKGDVKYTSAIEHEKANPNYGVSIRPADIMKEAEEAHNDPQQRKDFLSKSLNIYTSVTRAYFNLDEFKASDKKYKWTLEELSKLPIHWYGGADLSKVHDLTAAALYGNYNGVDIAITHAWFPRVAAHTKAEDDGIPLFGWEEDGWLDMCNTPTINYDDVIKWFVNMRDMGFRIREIGFDRKFAREFFLGMKKKKFRVIDLPQLYFLKSEGFRRIEKYVKDGNFYYLHSQAFEYCVANVHAIEKTDDAVMYEKVLPDHRIDIFDATVFASMKYLASIGEIKTDVQKYLNGGDGD</sequence>
<dbReference type="Gene3D" id="3.40.50.300">
    <property type="entry name" value="P-loop containing nucleotide triphosphate hydrolases"/>
    <property type="match status" value="1"/>
</dbReference>
<dbReference type="PANTHER" id="PTHR41287:SF1">
    <property type="entry name" value="PROTEIN YMFN"/>
    <property type="match status" value="1"/>
</dbReference>
<dbReference type="InterPro" id="IPR046461">
    <property type="entry name" value="TerL_ATPase"/>
</dbReference>
<dbReference type="KEGG" id="cohn:KCTCHS21_18760"/>
<dbReference type="InterPro" id="IPR046462">
    <property type="entry name" value="TerL_nuclease"/>
</dbReference>